<evidence type="ECO:0000256" key="2">
    <source>
        <dbReference type="ARBA" id="ARBA00022729"/>
    </source>
</evidence>
<evidence type="ECO:0000313" key="5">
    <source>
        <dbReference type="EMBL" id="MDP2566325.1"/>
    </source>
</evidence>
<dbReference type="SUPFAM" id="SSF53850">
    <property type="entry name" value="Periplasmic binding protein-like II"/>
    <property type="match status" value="1"/>
</dbReference>
<sequence length="227" mass="26216">MRFILLIFALMAPSLVLAEPTKTLRCVTTHYPPYTIFDEQKNTFTGSDIDLINYLNQSLGLNIKVIHLPWARVKKEMTLNYYDCYFSLATNTLREKHLEFTQHPTHITKFGLFALDKSTLNNKDFSSTRIAMLRGVALPNEIADKYKILPKNIMHALSTSDSFKLLEKKRVDFIITNYQAGLWFAKNSVGIHARQFNESSLPVYIAFKPGVVDINLIDKQIKQYYEQ</sequence>
<feature type="chain" id="PRO_5047178371" evidence="3">
    <location>
        <begin position="19"/>
        <end position="227"/>
    </location>
</feature>
<organism evidence="5 6">
    <name type="scientific">Pseudoalteromonas marina</name>
    <dbReference type="NCBI Taxonomy" id="267375"/>
    <lineage>
        <taxon>Bacteria</taxon>
        <taxon>Pseudomonadati</taxon>
        <taxon>Pseudomonadota</taxon>
        <taxon>Gammaproteobacteria</taxon>
        <taxon>Alteromonadales</taxon>
        <taxon>Pseudoalteromonadaceae</taxon>
        <taxon>Pseudoalteromonas</taxon>
    </lineage>
</organism>
<dbReference type="InterPro" id="IPR001638">
    <property type="entry name" value="Solute-binding_3/MltF_N"/>
</dbReference>
<evidence type="ECO:0000256" key="1">
    <source>
        <dbReference type="ARBA" id="ARBA00010333"/>
    </source>
</evidence>
<dbReference type="EMBL" id="JAUYVT010000019">
    <property type="protein sequence ID" value="MDP2566325.1"/>
    <property type="molecule type" value="Genomic_DNA"/>
</dbReference>
<feature type="domain" description="Solute-binding protein family 3/N-terminal" evidence="4">
    <location>
        <begin position="26"/>
        <end position="118"/>
    </location>
</feature>
<evidence type="ECO:0000256" key="3">
    <source>
        <dbReference type="SAM" id="SignalP"/>
    </source>
</evidence>
<dbReference type="Gene3D" id="3.40.190.10">
    <property type="entry name" value="Periplasmic binding protein-like II"/>
    <property type="match status" value="2"/>
</dbReference>
<dbReference type="Proteomes" id="UP001177212">
    <property type="component" value="Unassembled WGS sequence"/>
</dbReference>
<accession>A0ABT9FHR0</accession>
<evidence type="ECO:0000259" key="4">
    <source>
        <dbReference type="Pfam" id="PF00497"/>
    </source>
</evidence>
<dbReference type="PANTHER" id="PTHR35936:SF6">
    <property type="entry name" value="AMINO ACID ABC TRANSPORTER SUBSTRATE-BINDING PAAT FAMILY PROTEIN"/>
    <property type="match status" value="1"/>
</dbReference>
<dbReference type="RefSeq" id="WP_305472942.1">
    <property type="nucleotide sequence ID" value="NZ_JAUYVT010000019.1"/>
</dbReference>
<keyword evidence="6" id="KW-1185">Reference proteome</keyword>
<keyword evidence="2 3" id="KW-0732">Signal</keyword>
<dbReference type="Pfam" id="PF00497">
    <property type="entry name" value="SBP_bac_3"/>
    <property type="match status" value="1"/>
</dbReference>
<name>A0ABT9FHR0_9GAMM</name>
<comment type="similarity">
    <text evidence="1">Belongs to the bacterial solute-binding protein 3 family.</text>
</comment>
<evidence type="ECO:0000313" key="6">
    <source>
        <dbReference type="Proteomes" id="UP001177212"/>
    </source>
</evidence>
<dbReference type="PANTHER" id="PTHR35936">
    <property type="entry name" value="MEMBRANE-BOUND LYTIC MUREIN TRANSGLYCOSYLASE F"/>
    <property type="match status" value="1"/>
</dbReference>
<comment type="caution">
    <text evidence="5">The sequence shown here is derived from an EMBL/GenBank/DDBJ whole genome shotgun (WGS) entry which is preliminary data.</text>
</comment>
<protein>
    <submittedName>
        <fullName evidence="5">Transporter substrate-binding domain-containing protein</fullName>
    </submittedName>
</protein>
<gene>
    <name evidence="5" type="ORF">Q8W34_16880</name>
</gene>
<proteinExistence type="inferred from homology"/>
<reference evidence="5" key="1">
    <citation type="submission" date="2023-07" db="EMBL/GenBank/DDBJ databases">
        <title>Genome content predicts the carbon catabolic preferences of heterotrophic bacteria.</title>
        <authorList>
            <person name="Gralka M."/>
        </authorList>
    </citation>
    <scope>NUCLEOTIDE SEQUENCE</scope>
    <source>
        <strain evidence="5">4G09</strain>
    </source>
</reference>
<feature type="signal peptide" evidence="3">
    <location>
        <begin position="1"/>
        <end position="18"/>
    </location>
</feature>